<keyword evidence="2" id="KW-1185">Reference proteome</keyword>
<sequence>MGGIRTTRLINPKTFTQGVRGYTLNPLNSITLLCRVLESLCGTEKNPYSMLKIKGPRQSIPVGFKTKAPSPIEMHHHELVELWKSLREGTLF</sequence>
<reference evidence="1 2" key="1">
    <citation type="submission" date="2020-09" db="EMBL/GenBank/DDBJ databases">
        <title>De no assembly of potato wild relative species, Solanum commersonii.</title>
        <authorList>
            <person name="Cho K."/>
        </authorList>
    </citation>
    <scope>NUCLEOTIDE SEQUENCE [LARGE SCALE GENOMIC DNA]</scope>
    <source>
        <strain evidence="1">LZ3.2</strain>
        <tissue evidence="1">Leaf</tissue>
    </source>
</reference>
<proteinExistence type="predicted"/>
<dbReference type="EMBL" id="JACXVP010000001">
    <property type="protein sequence ID" value="KAG5629050.1"/>
    <property type="molecule type" value="Genomic_DNA"/>
</dbReference>
<accession>A0A9J6AXP6</accession>
<evidence type="ECO:0000313" key="1">
    <source>
        <dbReference type="EMBL" id="KAG5629050.1"/>
    </source>
</evidence>
<dbReference type="AlphaFoldDB" id="A0A9J6AXP6"/>
<organism evidence="1 2">
    <name type="scientific">Solanum commersonii</name>
    <name type="common">Commerson's wild potato</name>
    <name type="synonym">Commerson's nightshade</name>
    <dbReference type="NCBI Taxonomy" id="4109"/>
    <lineage>
        <taxon>Eukaryota</taxon>
        <taxon>Viridiplantae</taxon>
        <taxon>Streptophyta</taxon>
        <taxon>Embryophyta</taxon>
        <taxon>Tracheophyta</taxon>
        <taxon>Spermatophyta</taxon>
        <taxon>Magnoliopsida</taxon>
        <taxon>eudicotyledons</taxon>
        <taxon>Gunneridae</taxon>
        <taxon>Pentapetalae</taxon>
        <taxon>asterids</taxon>
        <taxon>lamiids</taxon>
        <taxon>Solanales</taxon>
        <taxon>Solanaceae</taxon>
        <taxon>Solanoideae</taxon>
        <taxon>Solaneae</taxon>
        <taxon>Solanum</taxon>
    </lineage>
</organism>
<name>A0A9J6AXP6_SOLCO</name>
<dbReference type="Proteomes" id="UP000824120">
    <property type="component" value="Chromosome 1"/>
</dbReference>
<gene>
    <name evidence="1" type="ORF">H5410_000767</name>
</gene>
<protein>
    <submittedName>
        <fullName evidence="1">Uncharacterized protein</fullName>
    </submittedName>
</protein>
<evidence type="ECO:0000313" key="2">
    <source>
        <dbReference type="Proteomes" id="UP000824120"/>
    </source>
</evidence>
<comment type="caution">
    <text evidence="1">The sequence shown here is derived from an EMBL/GenBank/DDBJ whole genome shotgun (WGS) entry which is preliminary data.</text>
</comment>